<evidence type="ECO:0000313" key="1">
    <source>
        <dbReference type="EMBL" id="ATC86673.1"/>
    </source>
</evidence>
<dbReference type="AlphaFoldDB" id="A0A290S3N5"/>
<dbReference type="Proteomes" id="UP000016505">
    <property type="component" value="Chromosome I"/>
</dbReference>
<reference evidence="1 2" key="1">
    <citation type="journal article" date="2012" name="J. Bacteriol.">
        <title>Genome sequences of type strains of seven species of the marine bacterium Pseudoalteromonas.</title>
        <authorList>
            <person name="Xie B.B."/>
            <person name="Shu Y.L."/>
            <person name="Qin Q.L."/>
            <person name="Rong J.C."/>
            <person name="Zhang X.Y."/>
            <person name="Chen X.L."/>
            <person name="Shi M."/>
            <person name="He H.L."/>
            <person name="Zhou B.C."/>
            <person name="Zhang Y.Z."/>
        </authorList>
    </citation>
    <scope>NUCLEOTIDE SEQUENCE [LARGE SCALE GENOMIC DNA]</scope>
    <source>
        <strain evidence="1 2">A 37-1-2</strain>
    </source>
</reference>
<name>A0A290S3N5_9GAMM</name>
<gene>
    <name evidence="1" type="ORF">PARC_a2150</name>
</gene>
<sequence>MVDTLPAKQAKLAKLWNEWNKHNTNNVLQQPWEYKVQIDKFF</sequence>
<proteinExistence type="predicted"/>
<organism evidence="1 2">
    <name type="scientific">Pseudoalteromonas arctica A 37-1-2</name>
    <dbReference type="NCBI Taxonomy" id="1117313"/>
    <lineage>
        <taxon>Bacteria</taxon>
        <taxon>Pseudomonadati</taxon>
        <taxon>Pseudomonadota</taxon>
        <taxon>Gammaproteobacteria</taxon>
        <taxon>Alteromonadales</taxon>
        <taxon>Pseudoalteromonadaceae</taxon>
        <taxon>Pseudoalteromonas</taxon>
    </lineage>
</organism>
<dbReference type="KEGG" id="part:PARC_a2150"/>
<accession>A0A290S3N5</accession>
<protein>
    <submittedName>
        <fullName evidence="1">Uncharacterized protein</fullName>
    </submittedName>
</protein>
<evidence type="ECO:0000313" key="2">
    <source>
        <dbReference type="Proteomes" id="UP000016505"/>
    </source>
</evidence>
<dbReference type="EMBL" id="CP011025">
    <property type="protein sequence ID" value="ATC86673.1"/>
    <property type="molecule type" value="Genomic_DNA"/>
</dbReference>